<reference evidence="2" key="2">
    <citation type="submission" date="2022-06" db="UniProtKB">
        <authorList>
            <consortium name="EnsemblMetazoa"/>
        </authorList>
    </citation>
    <scope>IDENTIFICATION</scope>
    <source>
        <strain evidence="2">PS312</strain>
    </source>
</reference>
<dbReference type="AlphaFoldDB" id="A0A2A6CR51"/>
<dbReference type="OrthoDB" id="9518664at2759"/>
<proteinExistence type="inferred from homology"/>
<dbReference type="Pfam" id="PF00079">
    <property type="entry name" value="Serpin"/>
    <property type="match status" value="1"/>
</dbReference>
<dbReference type="Gene3D" id="3.30.497.10">
    <property type="entry name" value="Antithrombin, subunit I, domain 2"/>
    <property type="match status" value="2"/>
</dbReference>
<reference evidence="3" key="1">
    <citation type="journal article" date="2008" name="Nat. Genet.">
        <title>The Pristionchus pacificus genome provides a unique perspective on nematode lifestyle and parasitism.</title>
        <authorList>
            <person name="Dieterich C."/>
            <person name="Clifton S.W."/>
            <person name="Schuster L.N."/>
            <person name="Chinwalla A."/>
            <person name="Delehaunty K."/>
            <person name="Dinkelacker I."/>
            <person name="Fulton L."/>
            <person name="Fulton R."/>
            <person name="Godfrey J."/>
            <person name="Minx P."/>
            <person name="Mitreva M."/>
            <person name="Roeseler W."/>
            <person name="Tian H."/>
            <person name="Witte H."/>
            <person name="Yang S.P."/>
            <person name="Wilson R.K."/>
            <person name="Sommer R.J."/>
        </authorList>
    </citation>
    <scope>NUCLEOTIDE SEQUENCE [LARGE SCALE GENOMIC DNA]</scope>
    <source>
        <strain evidence="3">PS312</strain>
    </source>
</reference>
<dbReference type="Proteomes" id="UP000005239">
    <property type="component" value="Unassembled WGS sequence"/>
</dbReference>
<dbReference type="InterPro" id="IPR000215">
    <property type="entry name" value="Serpin_fam"/>
</dbReference>
<dbReference type="InterPro" id="IPR023796">
    <property type="entry name" value="Serpin_dom"/>
</dbReference>
<accession>A0A8R1U8R3</accession>
<evidence type="ECO:0000313" key="3">
    <source>
        <dbReference type="Proteomes" id="UP000005239"/>
    </source>
</evidence>
<dbReference type="GO" id="GO:0005615">
    <property type="term" value="C:extracellular space"/>
    <property type="evidence" value="ECO:0007669"/>
    <property type="project" value="InterPro"/>
</dbReference>
<protein>
    <submittedName>
        <fullName evidence="2">Uncharacterized protein</fullName>
    </submittedName>
</protein>
<organism evidence="2 3">
    <name type="scientific">Pristionchus pacificus</name>
    <name type="common">Parasitic nematode worm</name>
    <dbReference type="NCBI Taxonomy" id="54126"/>
    <lineage>
        <taxon>Eukaryota</taxon>
        <taxon>Metazoa</taxon>
        <taxon>Ecdysozoa</taxon>
        <taxon>Nematoda</taxon>
        <taxon>Chromadorea</taxon>
        <taxon>Rhabditida</taxon>
        <taxon>Rhabditina</taxon>
        <taxon>Diplogasteromorpha</taxon>
        <taxon>Diplogasteroidea</taxon>
        <taxon>Neodiplogasteridae</taxon>
        <taxon>Pristionchus</taxon>
    </lineage>
</organism>
<dbReference type="InterPro" id="IPR036186">
    <property type="entry name" value="Serpin_sf"/>
</dbReference>
<dbReference type="PANTHER" id="PTHR11461:SF211">
    <property type="entry name" value="GH10112P-RELATED"/>
    <property type="match status" value="1"/>
</dbReference>
<accession>A0A2A6CR51</accession>
<dbReference type="InterPro" id="IPR042178">
    <property type="entry name" value="Serpin_sf_1"/>
</dbReference>
<name>A0A2A6CR51_PRIPA</name>
<dbReference type="SUPFAM" id="SSF56574">
    <property type="entry name" value="Serpins"/>
    <property type="match status" value="2"/>
</dbReference>
<dbReference type="EnsemblMetazoa" id="PPA12543.1">
    <property type="protein sequence ID" value="PPA12543.1"/>
    <property type="gene ID" value="WBGene00102097"/>
</dbReference>
<comment type="similarity">
    <text evidence="1">Belongs to the serpin family.</text>
</comment>
<evidence type="ECO:0000313" key="2">
    <source>
        <dbReference type="EnsemblMetazoa" id="PPA12543.1"/>
    </source>
</evidence>
<keyword evidence="3" id="KW-1185">Reference proteome</keyword>
<dbReference type="GO" id="GO:0004867">
    <property type="term" value="F:serine-type endopeptidase inhibitor activity"/>
    <property type="evidence" value="ECO:0007669"/>
    <property type="project" value="InterPro"/>
</dbReference>
<dbReference type="InterPro" id="IPR023795">
    <property type="entry name" value="Serpin_CS"/>
</dbReference>
<sequence>MVCATAILTSSLALSILRHSSSPDQSFVYSPFSLNTVLSIVHDGASGETQNEIVVPKFKQESELNAKKMSSLFNDELANLSKISPIPLFISKIKHKAVIEVNEQGTEAAAATEEDHGMQISDDGDESPSHPIIFIDRPFLFGILRNDDIFFLGQSVR</sequence>
<dbReference type="PANTHER" id="PTHR11461">
    <property type="entry name" value="SERINE PROTEASE INHIBITOR, SERPIN"/>
    <property type="match status" value="1"/>
</dbReference>
<dbReference type="PROSITE" id="PS00284">
    <property type="entry name" value="SERPIN"/>
    <property type="match status" value="1"/>
</dbReference>
<dbReference type="FunFam" id="3.30.497.10:FF:000110">
    <property type="entry name" value="Uncharacterized protein"/>
    <property type="match status" value="1"/>
</dbReference>
<gene>
    <name evidence="2" type="primary">WBGene00102097</name>
</gene>
<evidence type="ECO:0000256" key="1">
    <source>
        <dbReference type="ARBA" id="ARBA00009500"/>
    </source>
</evidence>